<dbReference type="SMART" id="SM00205">
    <property type="entry name" value="THN"/>
    <property type="match status" value="1"/>
</dbReference>
<feature type="region of interest" description="Disordered" evidence="1">
    <location>
        <begin position="287"/>
        <end position="307"/>
    </location>
</feature>
<organism evidence="3 4">
    <name type="scientific">Cryptococcus deneoformans (strain JEC21 / ATCC MYA-565)</name>
    <name type="common">Cryptococcus neoformans var. neoformans serotype D</name>
    <dbReference type="NCBI Taxonomy" id="214684"/>
    <lineage>
        <taxon>Eukaryota</taxon>
        <taxon>Fungi</taxon>
        <taxon>Dikarya</taxon>
        <taxon>Basidiomycota</taxon>
        <taxon>Agaricomycotina</taxon>
        <taxon>Tremellomycetes</taxon>
        <taxon>Tremellales</taxon>
        <taxon>Cryptococcaceae</taxon>
        <taxon>Cryptococcus</taxon>
        <taxon>Cryptococcus neoformans species complex</taxon>
    </lineage>
</organism>
<evidence type="ECO:0000256" key="1">
    <source>
        <dbReference type="SAM" id="MobiDB-lite"/>
    </source>
</evidence>
<evidence type="ECO:0000313" key="3">
    <source>
        <dbReference type="EMBL" id="AAW44358.2"/>
    </source>
</evidence>
<feature type="signal peptide" evidence="2">
    <location>
        <begin position="1"/>
        <end position="28"/>
    </location>
</feature>
<dbReference type="GeneID" id="3258458"/>
<proteinExistence type="predicted"/>
<accession>Q5KFU7</accession>
<dbReference type="AlphaFoldDB" id="Q5KFU7"/>
<dbReference type="VEuPathDB" id="FungiDB:CNF00510"/>
<dbReference type="InParanoid" id="Q5KFU7"/>
<dbReference type="eggNOG" id="ENOG502RSAP">
    <property type="taxonomic scope" value="Eukaryota"/>
</dbReference>
<name>Q5KFU7_CRYD1</name>
<evidence type="ECO:0000313" key="4">
    <source>
        <dbReference type="Proteomes" id="UP000002149"/>
    </source>
</evidence>
<feature type="compositionally biased region" description="Low complexity" evidence="1">
    <location>
        <begin position="290"/>
        <end position="299"/>
    </location>
</feature>
<dbReference type="EMBL" id="AE017346">
    <property type="protein sequence ID" value="AAW44358.2"/>
    <property type="molecule type" value="Genomic_DNA"/>
</dbReference>
<keyword evidence="4" id="KW-1185">Reference proteome</keyword>
<dbReference type="Pfam" id="PF00314">
    <property type="entry name" value="Thaumatin"/>
    <property type="match status" value="1"/>
</dbReference>
<dbReference type="KEGG" id="cne:CNF00510"/>
<evidence type="ECO:0000256" key="2">
    <source>
        <dbReference type="SAM" id="SignalP"/>
    </source>
</evidence>
<evidence type="ECO:0008006" key="5">
    <source>
        <dbReference type="Google" id="ProtNLM"/>
    </source>
</evidence>
<dbReference type="STRING" id="214684.Q5KFU7"/>
<protein>
    <recommendedName>
        <fullName evidence="5">Thaumatin family protein</fullName>
    </recommendedName>
</protein>
<dbReference type="RefSeq" id="XP_024513129.1">
    <property type="nucleotide sequence ID" value="XM_024657330.1"/>
</dbReference>
<dbReference type="PANTHER" id="PTHR31013:SF2">
    <property type="entry name" value="THAUMATIN-LIKE PROTEIN"/>
    <property type="match status" value="1"/>
</dbReference>
<dbReference type="InterPro" id="IPR037176">
    <property type="entry name" value="Osmotin/thaumatin-like_sf"/>
</dbReference>
<dbReference type="PANTHER" id="PTHR31013">
    <property type="entry name" value="THAUMATIN FAMILY PROTEIN-RELATED"/>
    <property type="match status" value="1"/>
</dbReference>
<dbReference type="PaxDb" id="214684-Q5KFU7"/>
<dbReference type="Proteomes" id="UP000002149">
    <property type="component" value="Chromosome 6"/>
</dbReference>
<dbReference type="InterPro" id="IPR001938">
    <property type="entry name" value="Thaumatin"/>
</dbReference>
<dbReference type="SUPFAM" id="SSF49870">
    <property type="entry name" value="Osmotin, thaumatin-like protein"/>
    <property type="match status" value="1"/>
</dbReference>
<keyword evidence="2" id="KW-0732">Signal</keyword>
<reference evidence="3 4" key="1">
    <citation type="journal article" date="2005" name="Science">
        <title>The genome of the basidiomycetous yeast and human pathogen Cryptococcus neoformans.</title>
        <authorList>
            <person name="Loftus B.J."/>
            <person name="Fung E."/>
            <person name="Roncaglia P."/>
            <person name="Rowley D."/>
            <person name="Amedeo P."/>
            <person name="Bruno D."/>
            <person name="Vamathevan J."/>
            <person name="Miranda M."/>
            <person name="Anderson I.J."/>
            <person name="Fraser J.A."/>
            <person name="Allen J.E."/>
            <person name="Bosdet I.E."/>
            <person name="Brent M.R."/>
            <person name="Chiu R."/>
            <person name="Doering T.L."/>
            <person name="Donlin M.J."/>
            <person name="D'Souza C.A."/>
            <person name="Fox D.S."/>
            <person name="Grinberg V."/>
            <person name="Fu J."/>
            <person name="Fukushima M."/>
            <person name="Haas B.J."/>
            <person name="Huang J.C."/>
            <person name="Janbon G."/>
            <person name="Jones S.J."/>
            <person name="Koo H.L."/>
            <person name="Krzywinski M.I."/>
            <person name="Kwon-Chung J.K."/>
            <person name="Lengeler K.B."/>
            <person name="Maiti R."/>
            <person name="Marra M.A."/>
            <person name="Marra R.E."/>
            <person name="Mathewson C.A."/>
            <person name="Mitchell T.G."/>
            <person name="Pertea M."/>
            <person name="Riggs F.R."/>
            <person name="Salzberg S.L."/>
            <person name="Schein J.E."/>
            <person name="Shvartsbeyn A."/>
            <person name="Shin H."/>
            <person name="Shumway M."/>
            <person name="Specht C.A."/>
            <person name="Suh B.B."/>
            <person name="Tenney A."/>
            <person name="Utterback T.R."/>
            <person name="Wickes B.L."/>
            <person name="Wortman J.R."/>
            <person name="Wye N.H."/>
            <person name="Kronstad J.W."/>
            <person name="Lodge J.K."/>
            <person name="Heitman J."/>
            <person name="Davis R.W."/>
            <person name="Fraser C.M."/>
            <person name="Hyman R.W."/>
        </authorList>
    </citation>
    <scope>NUCLEOTIDE SEQUENCE [LARGE SCALE GENOMIC DNA]</scope>
    <source>
        <strain evidence="4">JEC21 / ATCC MYA-565</strain>
    </source>
</reference>
<feature type="chain" id="PRO_5006744936" description="Thaumatin family protein" evidence="2">
    <location>
        <begin position="29"/>
        <end position="465"/>
    </location>
</feature>
<dbReference type="PROSITE" id="PS51367">
    <property type="entry name" value="THAUMATIN_2"/>
    <property type="match status" value="1"/>
</dbReference>
<dbReference type="OrthoDB" id="2575363at2759"/>
<sequence length="465" mass="48205">MPFLDHISVPSITALFSLVLFLSTPSLAVRQMTVSNKCSSSIYVAVGGKGGALTTTGGAAQPAGWKQVPGDFSFNVPDGWNNGRIWARTGCTLNGDTLDCVIGGCSGNTVNCSGTEYGKPGATLAEFTIDVNSMDSYDISIVDGYNLPMEITSSDSSCAKGSCGTETDILTQCDPSLVYPKNSDRIYSCNSACGNLVQFQDGTGGSLISADVNNSPVCCVRNGVAVHHVNCPNTYIPFYQTMKKMCHNAYVYSDDDMYEDAVFTCSSTGKPSYTITFCPNGDGVGLDPPSSSSAVSQDSTPGDNSGNLLNGPAAVSIWTAATGTLIENGVGATATNAAHSQMNTGVASSVAVTAATSVTGAQVMSASARSKAITSSAVAAVNSSQSSSNRHTHNGGVAAIELATTSAPAMIRSAAPKELDESTTTYTSNGNVYVKVVVVETKLVHGRDMKCRRGKRWVGEREVAC</sequence>
<dbReference type="HOGENOM" id="CLU_043181_4_0_1"/>
<gene>
    <name evidence="3" type="ordered locus">CNF00510</name>
</gene>
<dbReference type="Gene3D" id="2.60.110.10">
    <property type="entry name" value="Thaumatin"/>
    <property type="match status" value="1"/>
</dbReference>